<reference evidence="5" key="1">
    <citation type="submission" date="2022-07" db="EMBL/GenBank/DDBJ databases">
        <title>Phylogenomic reconstructions and comparative analyses of Kickxellomycotina fungi.</title>
        <authorList>
            <person name="Reynolds N.K."/>
            <person name="Stajich J.E."/>
            <person name="Barry K."/>
            <person name="Grigoriev I.V."/>
            <person name="Crous P."/>
            <person name="Smith M.E."/>
        </authorList>
    </citation>
    <scope>NUCLEOTIDE SEQUENCE</scope>
    <source>
        <strain evidence="5">NRRL 1565</strain>
    </source>
</reference>
<dbReference type="Gene3D" id="3.30.1360.40">
    <property type="match status" value="1"/>
</dbReference>
<dbReference type="Gene3D" id="1.10.132.20">
    <property type="entry name" value="Ribosome-recycling factor"/>
    <property type="match status" value="1"/>
</dbReference>
<accession>A0A9W8HRN5</accession>
<comment type="caution">
    <text evidence="5">The sequence shown here is derived from an EMBL/GenBank/DDBJ whole genome shotgun (WGS) entry which is preliminary data.</text>
</comment>
<dbReference type="PROSITE" id="PS50943">
    <property type="entry name" value="HTH_CROC1"/>
    <property type="match status" value="1"/>
</dbReference>
<keyword evidence="2" id="KW-0648">Protein biosynthesis</keyword>
<dbReference type="AlphaFoldDB" id="A0A9W8HRN5"/>
<protein>
    <recommendedName>
        <fullName evidence="4">HTH cro/C1-type domain-containing protein</fullName>
    </recommendedName>
</protein>
<dbReference type="InterPro" id="IPR002661">
    <property type="entry name" value="Ribosome_recyc_fac"/>
</dbReference>
<dbReference type="FunFam" id="3.30.1360.40:FF:000001">
    <property type="entry name" value="Ribosome-recycling factor"/>
    <property type="match status" value="1"/>
</dbReference>
<dbReference type="InterPro" id="IPR036191">
    <property type="entry name" value="RRF_sf"/>
</dbReference>
<feature type="domain" description="HTH cro/C1-type" evidence="4">
    <location>
        <begin position="211"/>
        <end position="265"/>
    </location>
</feature>
<comment type="similarity">
    <text evidence="1">Belongs to the RRF family.</text>
</comment>
<evidence type="ECO:0000259" key="4">
    <source>
        <dbReference type="PROSITE" id="PS50943"/>
    </source>
</evidence>
<comment type="function">
    <text evidence="3">Necessary for protein synthesis in mitochondria. Functions as a ribosome recycling factor in mitochondria.</text>
</comment>
<evidence type="ECO:0000313" key="6">
    <source>
        <dbReference type="Proteomes" id="UP001140094"/>
    </source>
</evidence>
<dbReference type="GO" id="GO:0006412">
    <property type="term" value="P:translation"/>
    <property type="evidence" value="ECO:0007669"/>
    <property type="project" value="UniProtKB-KW"/>
</dbReference>
<dbReference type="PANTHER" id="PTHR20982:SF3">
    <property type="entry name" value="MITOCHONDRIAL RIBOSOME RECYCLING FACTOR PSEUDO 1"/>
    <property type="match status" value="1"/>
</dbReference>
<dbReference type="GO" id="GO:0005739">
    <property type="term" value="C:mitochondrion"/>
    <property type="evidence" value="ECO:0007669"/>
    <property type="project" value="TreeGrafter"/>
</dbReference>
<dbReference type="InterPro" id="IPR001387">
    <property type="entry name" value="Cro/C1-type_HTH"/>
</dbReference>
<evidence type="ECO:0000313" key="5">
    <source>
        <dbReference type="EMBL" id="KAJ2797090.1"/>
    </source>
</evidence>
<organism evidence="5 6">
    <name type="scientific">Coemansia guatemalensis</name>
    <dbReference type="NCBI Taxonomy" id="2761395"/>
    <lineage>
        <taxon>Eukaryota</taxon>
        <taxon>Fungi</taxon>
        <taxon>Fungi incertae sedis</taxon>
        <taxon>Zoopagomycota</taxon>
        <taxon>Kickxellomycotina</taxon>
        <taxon>Kickxellomycetes</taxon>
        <taxon>Kickxellales</taxon>
        <taxon>Kickxellaceae</taxon>
        <taxon>Coemansia</taxon>
    </lineage>
</organism>
<keyword evidence="6" id="KW-1185">Reference proteome</keyword>
<evidence type="ECO:0000256" key="1">
    <source>
        <dbReference type="ARBA" id="ARBA00005912"/>
    </source>
</evidence>
<dbReference type="EMBL" id="JANBUO010001716">
    <property type="protein sequence ID" value="KAJ2797090.1"/>
    <property type="molecule type" value="Genomic_DNA"/>
</dbReference>
<dbReference type="OrthoDB" id="407355at2759"/>
<proteinExistence type="inferred from homology"/>
<evidence type="ECO:0000256" key="2">
    <source>
        <dbReference type="ARBA" id="ARBA00022917"/>
    </source>
</evidence>
<dbReference type="Proteomes" id="UP001140094">
    <property type="component" value="Unassembled WGS sequence"/>
</dbReference>
<gene>
    <name evidence="5" type="ORF">H4R20_005316</name>
</gene>
<evidence type="ECO:0000256" key="3">
    <source>
        <dbReference type="ARBA" id="ARBA00024909"/>
    </source>
</evidence>
<dbReference type="Pfam" id="PF01765">
    <property type="entry name" value="RRF"/>
    <property type="match status" value="1"/>
</dbReference>
<dbReference type="SUPFAM" id="SSF55194">
    <property type="entry name" value="Ribosome recycling factor, RRF"/>
    <property type="match status" value="1"/>
</dbReference>
<sequence>MSLKALAVSAGACRLCLPSSIPVVGRRLLPQVDVRPLSAAGAMIARTTTMRFERQWQRRAYGSKKKAGSRQLAAEEIEQEGLDDAPVDIDKTEKQMQTRVDRFASELQATRAGRANPAILDHVRIKLKSSVVPLPELALVTVKDAQNLLVIPNDPEERSLIETAIRNAGLGLNPRTDKNAVVVPVPKSTKESRERLIKSLGLSAEQARVHVRKVRQDAMKQLKNAAKSSGMDRSTLKSWEKDVQVVTDKHIDRIEQLLKAKSQEIR</sequence>
<dbReference type="InterPro" id="IPR023584">
    <property type="entry name" value="Ribosome_recyc_fac_dom"/>
</dbReference>
<name>A0A9W8HRN5_9FUNG</name>
<dbReference type="GO" id="GO:0043023">
    <property type="term" value="F:ribosomal large subunit binding"/>
    <property type="evidence" value="ECO:0007669"/>
    <property type="project" value="TreeGrafter"/>
</dbReference>
<dbReference type="PANTHER" id="PTHR20982">
    <property type="entry name" value="RIBOSOME RECYCLING FACTOR"/>
    <property type="match status" value="1"/>
</dbReference>